<evidence type="ECO:0000313" key="3">
    <source>
        <dbReference type="Proteomes" id="UP000611640"/>
    </source>
</evidence>
<evidence type="ECO:0000256" key="1">
    <source>
        <dbReference type="SAM" id="Phobius"/>
    </source>
</evidence>
<keyword evidence="1" id="KW-1133">Transmembrane helix</keyword>
<sequence>MNDAPRYTTRVPAGRPVVVEPDIRRIARRYGRRLAVGIAMMALWIALAAIGLTTGAFDVDTPTLIAWLLGAVVVIIGVVLVIQRWRAESRGPLLVADEQGVWLRMGGTIKVRGLFLPWDTVETVELVEYRRAAVLCVRSELGEATVRQKSDDLLMEVRRRRRWCDSSFAVHAWFTRAQLPDVLGRLHSLGGERVRAEAE</sequence>
<gene>
    <name evidence="2" type="ORF">Athai_52430</name>
</gene>
<name>A0A7R7DTV3_9ACTN</name>
<dbReference type="EMBL" id="AP023355">
    <property type="protein sequence ID" value="BCJ37740.1"/>
    <property type="molecule type" value="Genomic_DNA"/>
</dbReference>
<keyword evidence="3" id="KW-1185">Reference proteome</keyword>
<dbReference type="AlphaFoldDB" id="A0A7R7DTV3"/>
<keyword evidence="1" id="KW-0812">Transmembrane</keyword>
<organism evidence="2 3">
    <name type="scientific">Actinocatenispora thailandica</name>
    <dbReference type="NCBI Taxonomy" id="227318"/>
    <lineage>
        <taxon>Bacteria</taxon>
        <taxon>Bacillati</taxon>
        <taxon>Actinomycetota</taxon>
        <taxon>Actinomycetes</taxon>
        <taxon>Micromonosporales</taxon>
        <taxon>Micromonosporaceae</taxon>
        <taxon>Actinocatenispora</taxon>
    </lineage>
</organism>
<evidence type="ECO:0000313" key="2">
    <source>
        <dbReference type="EMBL" id="BCJ37740.1"/>
    </source>
</evidence>
<dbReference type="RefSeq" id="WP_203963903.1">
    <property type="nucleotide sequence ID" value="NZ_AP023355.1"/>
</dbReference>
<dbReference type="Proteomes" id="UP000611640">
    <property type="component" value="Chromosome"/>
</dbReference>
<reference evidence="2 3" key="1">
    <citation type="submission" date="2020-08" db="EMBL/GenBank/DDBJ databases">
        <title>Whole genome shotgun sequence of Actinocatenispora thailandica NBRC 105041.</title>
        <authorList>
            <person name="Komaki H."/>
            <person name="Tamura T."/>
        </authorList>
    </citation>
    <scope>NUCLEOTIDE SEQUENCE [LARGE SCALE GENOMIC DNA]</scope>
    <source>
        <strain evidence="2 3">NBRC 105041</strain>
    </source>
</reference>
<dbReference type="KEGG" id="atl:Athai_52430"/>
<keyword evidence="1" id="KW-0472">Membrane</keyword>
<protein>
    <submittedName>
        <fullName evidence="2">Uncharacterized protein</fullName>
    </submittedName>
</protein>
<accession>A0A7R7DTV3</accession>
<feature type="transmembrane region" description="Helical" evidence="1">
    <location>
        <begin position="34"/>
        <end position="52"/>
    </location>
</feature>
<proteinExistence type="predicted"/>
<feature type="transmembrane region" description="Helical" evidence="1">
    <location>
        <begin position="64"/>
        <end position="82"/>
    </location>
</feature>